<protein>
    <recommendedName>
        <fullName evidence="2">alpha-L-rhamnosidase</fullName>
        <ecNumber evidence="2">3.2.1.40</ecNumber>
    </recommendedName>
</protein>
<feature type="domain" description="Alpha-L-rhamnosidase C-terminal" evidence="7">
    <location>
        <begin position="771"/>
        <end position="844"/>
    </location>
</feature>
<dbReference type="InterPro" id="IPR035396">
    <property type="entry name" value="Bac_rhamnosid6H"/>
</dbReference>
<dbReference type="InterPro" id="IPR016007">
    <property type="entry name" value="Alpha_rhamnosid"/>
</dbReference>
<dbReference type="EC" id="3.2.1.40" evidence="2"/>
<sequence length="865" mass="93809">MSTLRVTAVRVERRRDGAFAETPTPRLSWTVETEGENWRQGSAEIRLDGSDVARVTGSESVFVDWPFPPLAPRARHTLEVRVTGADGEVSPWSDPVTLRSVFLGEGEWRAALVGLADPAGEPCPGLVRAEFDVAKDVAAATLYATAHGVYQAQINGRDVDDAVLKPGWSSYQYRIEHEATDVTALVERGRNAVGMCFAGGWFTEKFGFHGQARRVYGADQPAVAAQLHLTYTDGTSEVVASGPDWRGAAAGVVVTSGIYDGERLDARRAVPGWSEPGFDDAGWPSVVVRDLDVVPSPALAEPVRRTQEVPVREVITTPSGRTVLDFGQNLVGRLRVRVSGPAGEVITLRHAEVLEHGELGVRPLRHAKATDELVLSGGEDVFEPAFTFHGFRYAEVTGWPGALDLDTARAAITAVVIGSDMHRTGWFECSEPLVNQLHENVVWGMRGNFLSIPTDCPQRDERLGWTGDIQVFSPTAATLFDSDAFLADWLRDVAAEQAASDGVLGFVVPQVLPDGDRPAAAWGDAATVVPTVLFERFGDRRALAEQYPSMRSWVDKLVELAGERMLWEGMFQFGDWLDPDSPPDRPGEAKVDQEIVAGAHLVRSARLVARAARELDRPNDAAYYDDVAERARRSWLREYTTPAGRIVSDAQTAYAMAIAYDLVDDETRQVMGDRLAELVRRADFHIGTGFVGTPIIADALTDTGHADVAGRLLLQTGVPSWLYAVTMGATTVWERWDSMLPDGTINPGQMTSFNHYAFGAVADWMYRRLAGLAPAAPGYRQLRIAPVPVAGIEHASARHETPYGVAEAGWRAAGDGDLLVRAVVPANTTAVVELPGTAPYDVGSGRHEWTVADPRVAGDGARAAV</sequence>
<dbReference type="InterPro" id="IPR035398">
    <property type="entry name" value="Bac_rhamnosid_C"/>
</dbReference>
<dbReference type="InterPro" id="IPR013783">
    <property type="entry name" value="Ig-like_fold"/>
</dbReference>
<dbReference type="Pfam" id="PF17389">
    <property type="entry name" value="Bac_rhamnosid6H"/>
    <property type="match status" value="1"/>
</dbReference>
<gene>
    <name evidence="8" type="ORF">ACFSE6_12975</name>
</gene>
<keyword evidence="3 8" id="KW-0378">Hydrolase</keyword>
<evidence type="ECO:0000259" key="6">
    <source>
        <dbReference type="Pfam" id="PF17389"/>
    </source>
</evidence>
<comment type="caution">
    <text evidence="8">The sequence shown here is derived from an EMBL/GenBank/DDBJ whole genome shotgun (WGS) entry which is preliminary data.</text>
</comment>
<dbReference type="Gene3D" id="2.60.40.10">
    <property type="entry name" value="Immunoglobulins"/>
    <property type="match status" value="1"/>
</dbReference>
<dbReference type="InterPro" id="IPR008928">
    <property type="entry name" value="6-hairpin_glycosidase_sf"/>
</dbReference>
<keyword evidence="9" id="KW-1185">Reference proteome</keyword>
<dbReference type="Gene3D" id="2.60.420.10">
    <property type="entry name" value="Maltose phosphorylase, domain 3"/>
    <property type="match status" value="1"/>
</dbReference>
<dbReference type="InterPro" id="IPR012341">
    <property type="entry name" value="6hp_glycosidase-like_sf"/>
</dbReference>
<comment type="catalytic activity">
    <reaction evidence="1">
        <text>Hydrolysis of terminal non-reducing alpha-L-rhamnose residues in alpha-L-rhamnosides.</text>
        <dbReference type="EC" id="3.2.1.40"/>
    </reaction>
</comment>
<evidence type="ECO:0000259" key="5">
    <source>
        <dbReference type="Pfam" id="PF08531"/>
    </source>
</evidence>
<name>A0ABW4L9K0_9MICO</name>
<dbReference type="GO" id="GO:0016787">
    <property type="term" value="F:hydrolase activity"/>
    <property type="evidence" value="ECO:0007669"/>
    <property type="project" value="UniProtKB-KW"/>
</dbReference>
<feature type="domain" description="Alpha-L-rhamnosidase concanavalin-like" evidence="4">
    <location>
        <begin position="316"/>
        <end position="417"/>
    </location>
</feature>
<organism evidence="8 9">
    <name type="scientific">Georgenia deserti</name>
    <dbReference type="NCBI Taxonomy" id="2093781"/>
    <lineage>
        <taxon>Bacteria</taxon>
        <taxon>Bacillati</taxon>
        <taxon>Actinomycetota</taxon>
        <taxon>Actinomycetes</taxon>
        <taxon>Micrococcales</taxon>
        <taxon>Bogoriellaceae</taxon>
        <taxon>Georgenia</taxon>
    </lineage>
</organism>
<dbReference type="PANTHER" id="PTHR33307:SF6">
    <property type="entry name" value="ALPHA-RHAMNOSIDASE (EUROFUNG)-RELATED"/>
    <property type="match status" value="1"/>
</dbReference>
<proteinExistence type="predicted"/>
<feature type="domain" description="Alpha-L-rhamnosidase six-hairpin glycosidase" evidence="6">
    <location>
        <begin position="423"/>
        <end position="768"/>
    </location>
</feature>
<dbReference type="InterPro" id="IPR008902">
    <property type="entry name" value="Rhamnosid_concanavalin"/>
</dbReference>
<evidence type="ECO:0000259" key="7">
    <source>
        <dbReference type="Pfam" id="PF17390"/>
    </source>
</evidence>
<dbReference type="PIRSF" id="PIRSF010631">
    <property type="entry name" value="A-rhamnsds"/>
    <property type="match status" value="1"/>
</dbReference>
<feature type="domain" description="Bacterial alpha-L-rhamnosidase N-terminal" evidence="5">
    <location>
        <begin position="135"/>
        <end position="307"/>
    </location>
</feature>
<dbReference type="Gene3D" id="1.50.10.10">
    <property type="match status" value="1"/>
</dbReference>
<evidence type="ECO:0000313" key="9">
    <source>
        <dbReference type="Proteomes" id="UP001597277"/>
    </source>
</evidence>
<dbReference type="PANTHER" id="PTHR33307">
    <property type="entry name" value="ALPHA-RHAMNOSIDASE (EUROFUNG)"/>
    <property type="match status" value="1"/>
</dbReference>
<dbReference type="EMBL" id="JBHUEE010000007">
    <property type="protein sequence ID" value="MFD1718754.1"/>
    <property type="molecule type" value="Genomic_DNA"/>
</dbReference>
<dbReference type="Pfam" id="PF25788">
    <property type="entry name" value="Ig_Rha78A_N"/>
    <property type="match status" value="1"/>
</dbReference>
<evidence type="ECO:0000313" key="8">
    <source>
        <dbReference type="EMBL" id="MFD1718754.1"/>
    </source>
</evidence>
<dbReference type="Pfam" id="PF05592">
    <property type="entry name" value="Bac_rhamnosid"/>
    <property type="match status" value="1"/>
</dbReference>
<dbReference type="RefSeq" id="WP_388007683.1">
    <property type="nucleotide sequence ID" value="NZ_JBHUEE010000007.1"/>
</dbReference>
<evidence type="ECO:0000256" key="2">
    <source>
        <dbReference type="ARBA" id="ARBA00012652"/>
    </source>
</evidence>
<dbReference type="Pfam" id="PF08531">
    <property type="entry name" value="Bac_rhamnosid_N"/>
    <property type="match status" value="1"/>
</dbReference>
<evidence type="ECO:0000256" key="1">
    <source>
        <dbReference type="ARBA" id="ARBA00001445"/>
    </source>
</evidence>
<dbReference type="InterPro" id="IPR013737">
    <property type="entry name" value="Bac_rhamnosid_N"/>
</dbReference>
<dbReference type="Proteomes" id="UP001597277">
    <property type="component" value="Unassembled WGS sequence"/>
</dbReference>
<dbReference type="Pfam" id="PF17390">
    <property type="entry name" value="Bac_rhamnosid_C"/>
    <property type="match status" value="1"/>
</dbReference>
<accession>A0ABW4L9K0</accession>
<reference evidence="9" key="1">
    <citation type="journal article" date="2019" name="Int. J. Syst. Evol. Microbiol.">
        <title>The Global Catalogue of Microorganisms (GCM) 10K type strain sequencing project: providing services to taxonomists for standard genome sequencing and annotation.</title>
        <authorList>
            <consortium name="The Broad Institute Genomics Platform"/>
            <consortium name="The Broad Institute Genome Sequencing Center for Infectious Disease"/>
            <person name="Wu L."/>
            <person name="Ma J."/>
        </authorList>
    </citation>
    <scope>NUCLEOTIDE SEQUENCE [LARGE SCALE GENOMIC DNA]</scope>
    <source>
        <strain evidence="9">JCM 17130</strain>
    </source>
</reference>
<evidence type="ECO:0000259" key="4">
    <source>
        <dbReference type="Pfam" id="PF05592"/>
    </source>
</evidence>
<evidence type="ECO:0000256" key="3">
    <source>
        <dbReference type="ARBA" id="ARBA00022801"/>
    </source>
</evidence>
<dbReference type="Gene3D" id="2.60.120.260">
    <property type="entry name" value="Galactose-binding domain-like"/>
    <property type="match status" value="2"/>
</dbReference>
<dbReference type="SUPFAM" id="SSF48208">
    <property type="entry name" value="Six-hairpin glycosidases"/>
    <property type="match status" value="1"/>
</dbReference>